<accession>A0A0R1M4G4</accession>
<sequence>MRIFKLKGGKSLMNESEAFGRLASVKKTELEQLNLQAGTVLPAIEVKATEIICNRCGQKSSKRRAALPNEQYFCPQCKLLGRLSTLDVLYTIPEPNRFVEIYEPLSWQGVLSEPQTRCAQDLKVVVQQRKAHLLWAVTGAGKTEMLFEALAYAIKQKMRICLASPRVDVCNELFPRLKKAFQEVDILLQHGRQEQTYRYTQFVVCTTHQLVHFYEAFDVLIIDEADAFPFVNDKMLKRAVETARKKKVPCYC</sequence>
<evidence type="ECO:0000259" key="4">
    <source>
        <dbReference type="PROSITE" id="PS51192"/>
    </source>
</evidence>
<dbReference type="InterPro" id="IPR011545">
    <property type="entry name" value="DEAD/DEAH_box_helicase_dom"/>
</dbReference>
<name>A0A0R1M4G4_9LACO</name>
<evidence type="ECO:0000313" key="5">
    <source>
        <dbReference type="EMBL" id="KRL02894.1"/>
    </source>
</evidence>
<dbReference type="GO" id="GO:0003677">
    <property type="term" value="F:DNA binding"/>
    <property type="evidence" value="ECO:0007669"/>
    <property type="project" value="UniProtKB-KW"/>
</dbReference>
<dbReference type="EMBL" id="AZEF01000008">
    <property type="protein sequence ID" value="KRL02894.1"/>
    <property type="molecule type" value="Genomic_DNA"/>
</dbReference>
<protein>
    <submittedName>
        <fullName evidence="5">ComF operon protein 1</fullName>
    </submittedName>
</protein>
<dbReference type="InterPro" id="IPR014001">
    <property type="entry name" value="Helicase_ATP-bd"/>
</dbReference>
<dbReference type="SUPFAM" id="SSF52540">
    <property type="entry name" value="P-loop containing nucleoside triphosphate hydrolases"/>
    <property type="match status" value="1"/>
</dbReference>
<gene>
    <name evidence="5" type="ORF">FC81_GL000384</name>
</gene>
<reference evidence="5 6" key="1">
    <citation type="journal article" date="2015" name="Genome Announc.">
        <title>Expanding the biotechnology potential of lactobacilli through comparative genomics of 213 strains and associated genera.</title>
        <authorList>
            <person name="Sun Z."/>
            <person name="Harris H.M."/>
            <person name="McCann A."/>
            <person name="Guo C."/>
            <person name="Argimon S."/>
            <person name="Zhang W."/>
            <person name="Yang X."/>
            <person name="Jeffery I.B."/>
            <person name="Cooney J.C."/>
            <person name="Kagawa T.F."/>
            <person name="Liu W."/>
            <person name="Song Y."/>
            <person name="Salvetti E."/>
            <person name="Wrobel A."/>
            <person name="Rasinkangas P."/>
            <person name="Parkhill J."/>
            <person name="Rea M.C."/>
            <person name="O'Sullivan O."/>
            <person name="Ritari J."/>
            <person name="Douillard F.P."/>
            <person name="Paul Ross R."/>
            <person name="Yang R."/>
            <person name="Briner A.E."/>
            <person name="Felis G.E."/>
            <person name="de Vos W.M."/>
            <person name="Barrangou R."/>
            <person name="Klaenhammer T.R."/>
            <person name="Caufield P.W."/>
            <person name="Cui Y."/>
            <person name="Zhang H."/>
            <person name="O'Toole P.W."/>
        </authorList>
    </citation>
    <scope>NUCLEOTIDE SEQUENCE [LARGE SCALE GENOMIC DNA]</scope>
    <source>
        <strain evidence="5 6">DSM 19910</strain>
    </source>
</reference>
<dbReference type="PROSITE" id="PS51192">
    <property type="entry name" value="HELICASE_ATP_BIND_1"/>
    <property type="match status" value="1"/>
</dbReference>
<comment type="caution">
    <text evidence="5">The sequence shown here is derived from an EMBL/GenBank/DDBJ whole genome shotgun (WGS) entry which is preliminary data.</text>
</comment>
<keyword evidence="3" id="KW-0238">DNA-binding</keyword>
<evidence type="ECO:0000256" key="2">
    <source>
        <dbReference type="ARBA" id="ARBA00022840"/>
    </source>
</evidence>
<dbReference type="GO" id="GO:0005524">
    <property type="term" value="F:ATP binding"/>
    <property type="evidence" value="ECO:0007669"/>
    <property type="project" value="UniProtKB-KW"/>
</dbReference>
<dbReference type="PATRIC" id="fig|1423731.3.peg.397"/>
<dbReference type="GO" id="GO:0006302">
    <property type="term" value="P:double-strand break repair"/>
    <property type="evidence" value="ECO:0007669"/>
    <property type="project" value="TreeGrafter"/>
</dbReference>
<evidence type="ECO:0000313" key="6">
    <source>
        <dbReference type="Proteomes" id="UP000051621"/>
    </source>
</evidence>
<keyword evidence="6" id="KW-1185">Reference proteome</keyword>
<evidence type="ECO:0000256" key="3">
    <source>
        <dbReference type="ARBA" id="ARBA00023125"/>
    </source>
</evidence>
<organism evidence="5 6">
    <name type="scientific">Liquorilactobacillus capillatus DSM 19910</name>
    <dbReference type="NCBI Taxonomy" id="1423731"/>
    <lineage>
        <taxon>Bacteria</taxon>
        <taxon>Bacillati</taxon>
        <taxon>Bacillota</taxon>
        <taxon>Bacilli</taxon>
        <taxon>Lactobacillales</taxon>
        <taxon>Lactobacillaceae</taxon>
        <taxon>Liquorilactobacillus</taxon>
    </lineage>
</organism>
<dbReference type="PANTHER" id="PTHR30580">
    <property type="entry name" value="PRIMOSOMAL PROTEIN N"/>
    <property type="match status" value="1"/>
</dbReference>
<dbReference type="AlphaFoldDB" id="A0A0R1M4G4"/>
<proteinExistence type="predicted"/>
<dbReference type="PANTHER" id="PTHR30580:SF1">
    <property type="entry name" value="COMF OPERON PROTEIN 1"/>
    <property type="match status" value="1"/>
</dbReference>
<dbReference type="GO" id="GO:0006270">
    <property type="term" value="P:DNA replication initiation"/>
    <property type="evidence" value="ECO:0007669"/>
    <property type="project" value="TreeGrafter"/>
</dbReference>
<feature type="domain" description="Helicase ATP-binding" evidence="4">
    <location>
        <begin position="123"/>
        <end position="252"/>
    </location>
</feature>
<dbReference type="Gene3D" id="3.40.50.300">
    <property type="entry name" value="P-loop containing nucleotide triphosphate hydrolases"/>
    <property type="match status" value="1"/>
</dbReference>
<dbReference type="GO" id="GO:0006310">
    <property type="term" value="P:DNA recombination"/>
    <property type="evidence" value="ECO:0007669"/>
    <property type="project" value="TreeGrafter"/>
</dbReference>
<dbReference type="STRING" id="1423731.FC81_GL000384"/>
<dbReference type="Proteomes" id="UP000051621">
    <property type="component" value="Unassembled WGS sequence"/>
</dbReference>
<dbReference type="GO" id="GO:0043138">
    <property type="term" value="F:3'-5' DNA helicase activity"/>
    <property type="evidence" value="ECO:0007669"/>
    <property type="project" value="TreeGrafter"/>
</dbReference>
<dbReference type="InterPro" id="IPR027417">
    <property type="entry name" value="P-loop_NTPase"/>
</dbReference>
<keyword evidence="1" id="KW-0547">Nucleotide-binding</keyword>
<evidence type="ECO:0000256" key="1">
    <source>
        <dbReference type="ARBA" id="ARBA00022741"/>
    </source>
</evidence>
<dbReference type="Pfam" id="PF00270">
    <property type="entry name" value="DEAD"/>
    <property type="match status" value="1"/>
</dbReference>
<keyword evidence="2" id="KW-0067">ATP-binding</keyword>